<dbReference type="PANTHER" id="PTHR30629:SF2">
    <property type="entry name" value="PROPHAGE INTEGRASE INTS-RELATED"/>
    <property type="match status" value="1"/>
</dbReference>
<keyword evidence="7" id="KW-1185">Reference proteome</keyword>
<name>A0ABP7CML9_9SPHN</name>
<dbReference type="PANTHER" id="PTHR30629">
    <property type="entry name" value="PROPHAGE INTEGRASE"/>
    <property type="match status" value="1"/>
</dbReference>
<dbReference type="InterPro" id="IPR010998">
    <property type="entry name" value="Integrase_recombinase_N"/>
</dbReference>
<protein>
    <submittedName>
        <fullName evidence="6">Site-specific integrase</fullName>
    </submittedName>
</protein>
<gene>
    <name evidence="6" type="ORF">GCM10022268_00450</name>
</gene>
<dbReference type="PROSITE" id="PS51898">
    <property type="entry name" value="TYR_RECOMBINASE"/>
    <property type="match status" value="1"/>
</dbReference>
<dbReference type="Pfam" id="PF00589">
    <property type="entry name" value="Phage_integrase"/>
    <property type="match status" value="1"/>
</dbReference>
<reference evidence="7" key="1">
    <citation type="journal article" date="2019" name="Int. J. Syst. Evol. Microbiol.">
        <title>The Global Catalogue of Microorganisms (GCM) 10K type strain sequencing project: providing services to taxonomists for standard genome sequencing and annotation.</title>
        <authorList>
            <consortium name="The Broad Institute Genomics Platform"/>
            <consortium name="The Broad Institute Genome Sequencing Center for Infectious Disease"/>
            <person name="Wu L."/>
            <person name="Ma J."/>
        </authorList>
    </citation>
    <scope>NUCLEOTIDE SEQUENCE [LARGE SCALE GENOMIC DNA]</scope>
    <source>
        <strain evidence="7">JCM 17498</strain>
    </source>
</reference>
<evidence type="ECO:0000256" key="1">
    <source>
        <dbReference type="ARBA" id="ARBA00008857"/>
    </source>
</evidence>
<dbReference type="Proteomes" id="UP001500523">
    <property type="component" value="Unassembled WGS sequence"/>
</dbReference>
<sequence length="372" mass="42160">MIEGVHFVRKRLAGGISRWYVYAWRGGPVVMSADGRKPSLTTEALERIASARRDRDAARKPRPTTIQTLIDKWRDSSEWSNFTPNTQKTWGSSIRAIEVKWGEVPLAVFNDTRMIAKVVDWREDRKKTPRAADNGVTVLRALLKFGVQRGDLRINVAEKIAKIYVNGQRAEIIWTKDDLDFFEKAAGEKDRAVYEAVLFCSVTGLRREDLARVTWASVGEFAIVKKAMKSSRGRRHFATVPRIARLDAVLELLKVRSRVSGVDTVLVNPRGRPWHLDTLSKEVARIAKLAGIVHIDVDEEGGPPRQRRKHLHDVRGTFATYLMTETDLADAEIASIMGWSVEEVTRIRRIYVDDTARQIALGKRIARGLTPR</sequence>
<evidence type="ECO:0000313" key="6">
    <source>
        <dbReference type="EMBL" id="GAA3693422.1"/>
    </source>
</evidence>
<dbReference type="RefSeq" id="WP_344691127.1">
    <property type="nucleotide sequence ID" value="NZ_BAABBF010000001.1"/>
</dbReference>
<dbReference type="SUPFAM" id="SSF56349">
    <property type="entry name" value="DNA breaking-rejoining enzymes"/>
    <property type="match status" value="1"/>
</dbReference>
<dbReference type="InterPro" id="IPR002104">
    <property type="entry name" value="Integrase_catalytic"/>
</dbReference>
<comment type="caution">
    <text evidence="6">The sequence shown here is derived from an EMBL/GenBank/DDBJ whole genome shotgun (WGS) entry which is preliminary data.</text>
</comment>
<keyword evidence="2" id="KW-0229">DNA integration</keyword>
<dbReference type="EMBL" id="BAABBF010000001">
    <property type="protein sequence ID" value="GAA3693422.1"/>
    <property type="molecule type" value="Genomic_DNA"/>
</dbReference>
<accession>A0ABP7CML9</accession>
<dbReference type="Gene3D" id="1.10.150.130">
    <property type="match status" value="1"/>
</dbReference>
<evidence type="ECO:0000313" key="7">
    <source>
        <dbReference type="Proteomes" id="UP001500523"/>
    </source>
</evidence>
<comment type="similarity">
    <text evidence="1">Belongs to the 'phage' integrase family.</text>
</comment>
<keyword evidence="3" id="KW-0238">DNA-binding</keyword>
<evidence type="ECO:0000256" key="3">
    <source>
        <dbReference type="ARBA" id="ARBA00023125"/>
    </source>
</evidence>
<dbReference type="Gene3D" id="1.10.443.10">
    <property type="entry name" value="Intergrase catalytic core"/>
    <property type="match status" value="1"/>
</dbReference>
<proteinExistence type="inferred from homology"/>
<evidence type="ECO:0000259" key="5">
    <source>
        <dbReference type="PROSITE" id="PS51898"/>
    </source>
</evidence>
<organism evidence="6 7">
    <name type="scientific">Sphingomonas cynarae</name>
    <dbReference type="NCBI Taxonomy" id="930197"/>
    <lineage>
        <taxon>Bacteria</taxon>
        <taxon>Pseudomonadati</taxon>
        <taxon>Pseudomonadota</taxon>
        <taxon>Alphaproteobacteria</taxon>
        <taxon>Sphingomonadales</taxon>
        <taxon>Sphingomonadaceae</taxon>
        <taxon>Sphingomonas</taxon>
    </lineage>
</organism>
<evidence type="ECO:0000256" key="4">
    <source>
        <dbReference type="ARBA" id="ARBA00023172"/>
    </source>
</evidence>
<dbReference type="InterPro" id="IPR050808">
    <property type="entry name" value="Phage_Integrase"/>
</dbReference>
<dbReference type="InterPro" id="IPR011010">
    <property type="entry name" value="DNA_brk_join_enz"/>
</dbReference>
<evidence type="ECO:0000256" key="2">
    <source>
        <dbReference type="ARBA" id="ARBA00022908"/>
    </source>
</evidence>
<keyword evidence="4" id="KW-0233">DNA recombination</keyword>
<feature type="domain" description="Tyr recombinase" evidence="5">
    <location>
        <begin position="169"/>
        <end position="364"/>
    </location>
</feature>
<dbReference type="InterPro" id="IPR013762">
    <property type="entry name" value="Integrase-like_cat_sf"/>
</dbReference>